<dbReference type="AlphaFoldDB" id="A0A7M5VC74"/>
<feature type="region of interest" description="Disordered" evidence="2">
    <location>
        <begin position="501"/>
        <end position="532"/>
    </location>
</feature>
<sequence length="1255" mass="141925">MLEKYEKAKRKEMLAKEKRMEERKRKEEEAKQQQKEDEYLKKRTEERKKKKVWQQMEDFGQRLKNGWKKESAKEQLQRSLDLTEKELEQVYREKFLLNEELDDLRKKMSCQDKETKTFNTEKQELKSKLAQYEEIIKSKEIKVQELLVDQKCLQEEVTKLKTEDQKNVKDFTSKIRDQDIVIEELTTSKNKFDSQLKNSKNEFDSELKTFNEVIDKLKLEAECYIKKLANETIAKEDAEADRDQFQCSLKQAEAEKSQMEKTKDFEIKTLRKILAELQDEIFGLKQETNHLKEDKQILVDEKQTLQKACIELHKKQAVEMEILRRSRDEELGKLGSELAESLKVAKECQISIKFYEEMMNQKDDDISTLKQMLEKEAKERERLASNQVEDLLEQLKALETFSNSKPSSDTTDASSDTINLDGEQFDAFKEQGKEKSELVKNQKVVEKIQSENSQVADTVLDSDTKKSNSVIKKVVVIVDQPDDTDSGIHLKCKDSLPKKDLIEDASPTKTCEKLPDGEPDVGSKPKISDGKSTTAICLSTKEIGDYAKEEATGNDIPSACPPQPSKKHSKKDETLCAAVNDKPIKGRALTEVQETKHVPQTKCGSSDLEFGKSSTKDYKTTVVKNDFADKKIKSNDQSNVVAIQNEAQSKEVIQDNKTVDKASLDMSNSLENKLTNKKINLSDLIATQNEAKSDVAAKYNKTAAVPPKKSNLKKDRNKSQVKKKVHFEESDCRKILAQEEKNLEVDSTSTLLNQTKKNISNKKEATKSASVDKKKNEKIKKLPNNKGGLKARIDASLQIVDKALSGLGVKNVEVESTAGNIGELSGSSKANQPENKDLLSIEPATKHQTSESTISKISSVDTNEVSESVKYEVAAKNGETEKIGESKSETVEGSKVLLSTKCDSSNKTPKQPKMVTNVKVVPINEPAGKFEEVSKKLKNDVLLTVVDKAIGFSDSCQIELNLKDIDTKAHRSTESDSRGDIKSTFAADTHHFKPIGSLGTNGAFKPYSKQNPRTNEKLHSTYQQEIKDFCDFNKIENGFNQVQQFFNEAFADLGQFKQNSFYKLEKLNQNERILKSSAARLETAKKLKFASTSARGVDETDIRARSSSNHRVYSNNKRAPLESMLREIVPELLPRQIPSSTTRKFHNNKSTKIKRYNDYQPSLNIVDQKLPHSTKLTSPIGKTRCFFATEIQESNINARNNTALPSQAPPLRGNALNLRKTQSATTVQAPITSTMPANLIDELKERLAERSKVTL</sequence>
<feature type="compositionally biased region" description="Basic and acidic residues" evidence="2">
    <location>
        <begin position="1"/>
        <end position="47"/>
    </location>
</feature>
<dbReference type="RefSeq" id="XP_066912090.1">
    <property type="nucleotide sequence ID" value="XM_067055989.1"/>
</dbReference>
<feature type="compositionally biased region" description="Basic and acidic residues" evidence="2">
    <location>
        <begin position="510"/>
        <end position="529"/>
    </location>
</feature>
<evidence type="ECO:0000313" key="4">
    <source>
        <dbReference type="Proteomes" id="UP000594262"/>
    </source>
</evidence>
<proteinExistence type="predicted"/>
<organism evidence="3 4">
    <name type="scientific">Clytia hemisphaerica</name>
    <dbReference type="NCBI Taxonomy" id="252671"/>
    <lineage>
        <taxon>Eukaryota</taxon>
        <taxon>Metazoa</taxon>
        <taxon>Cnidaria</taxon>
        <taxon>Hydrozoa</taxon>
        <taxon>Hydroidolina</taxon>
        <taxon>Leptothecata</taxon>
        <taxon>Obeliida</taxon>
        <taxon>Clytiidae</taxon>
        <taxon>Clytia</taxon>
    </lineage>
</organism>
<feature type="compositionally biased region" description="Basic and acidic residues" evidence="2">
    <location>
        <begin position="761"/>
        <end position="775"/>
    </location>
</feature>
<keyword evidence="1" id="KW-0175">Coiled coil</keyword>
<accession>A0A7M5VC74</accession>
<feature type="region of interest" description="Disordered" evidence="2">
    <location>
        <begin position="757"/>
        <end position="776"/>
    </location>
</feature>
<feature type="compositionally biased region" description="Low complexity" evidence="2">
    <location>
        <begin position="407"/>
        <end position="417"/>
    </location>
</feature>
<feature type="region of interest" description="Disordered" evidence="2">
    <location>
        <begin position="399"/>
        <end position="418"/>
    </location>
</feature>
<protein>
    <submittedName>
        <fullName evidence="3">Uncharacterized protein</fullName>
    </submittedName>
</protein>
<keyword evidence="4" id="KW-1185">Reference proteome</keyword>
<feature type="region of interest" description="Disordered" evidence="2">
    <location>
        <begin position="548"/>
        <end position="571"/>
    </location>
</feature>
<feature type="region of interest" description="Disordered" evidence="2">
    <location>
        <begin position="840"/>
        <end position="859"/>
    </location>
</feature>
<reference evidence="3" key="1">
    <citation type="submission" date="2021-01" db="UniProtKB">
        <authorList>
            <consortium name="EnsemblMetazoa"/>
        </authorList>
    </citation>
    <scope>IDENTIFICATION</scope>
</reference>
<dbReference type="EnsemblMetazoa" id="CLYHEMT008333.1">
    <property type="protein sequence ID" value="CLYHEMP008333.1"/>
    <property type="gene ID" value="CLYHEMG008333"/>
</dbReference>
<feature type="compositionally biased region" description="Basic and acidic residues" evidence="2">
    <location>
        <begin position="840"/>
        <end position="849"/>
    </location>
</feature>
<dbReference type="GeneID" id="136799287"/>
<evidence type="ECO:0000256" key="2">
    <source>
        <dbReference type="SAM" id="MobiDB-lite"/>
    </source>
</evidence>
<name>A0A7M5VC74_9CNID</name>
<dbReference type="Proteomes" id="UP000594262">
    <property type="component" value="Unplaced"/>
</dbReference>
<evidence type="ECO:0000313" key="3">
    <source>
        <dbReference type="EnsemblMetazoa" id="CLYHEMP008333.1"/>
    </source>
</evidence>
<feature type="coiled-coil region" evidence="1">
    <location>
        <begin position="359"/>
        <end position="398"/>
    </location>
</feature>
<feature type="coiled-coil region" evidence="1">
    <location>
        <begin position="73"/>
        <end position="294"/>
    </location>
</feature>
<feature type="compositionally biased region" description="Polar residues" evidence="2">
    <location>
        <begin position="850"/>
        <end position="859"/>
    </location>
</feature>
<feature type="region of interest" description="Disordered" evidence="2">
    <location>
        <begin position="1"/>
        <end position="48"/>
    </location>
</feature>
<evidence type="ECO:0000256" key="1">
    <source>
        <dbReference type="SAM" id="Coils"/>
    </source>
</evidence>